<proteinExistence type="predicted"/>
<reference evidence="3" key="1">
    <citation type="journal article" date="2013" name="Genome Announc.">
        <title>Draft genome sequence of Pseudozyma brasiliensis sp. nov. strain GHG001, a high producer of endo-1,4-xylanase isolated from an insect pest of sugarcane.</title>
        <authorList>
            <person name="Oliveira J.V.D.C."/>
            <person name="dos Santos R.A.C."/>
            <person name="Borges T.A."/>
            <person name="Riano-Pachon D.M."/>
            <person name="Goldman G.H."/>
        </authorList>
    </citation>
    <scope>NUCLEOTIDE SEQUENCE [LARGE SCALE GENOMIC DNA]</scope>
    <source>
        <strain evidence="3">GHG001</strain>
    </source>
</reference>
<dbReference type="OrthoDB" id="2140489at2759"/>
<dbReference type="HOGENOM" id="CLU_937259_0_0_1"/>
<organism evidence="2 3">
    <name type="scientific">Kalmanozyma brasiliensis (strain GHG001)</name>
    <name type="common">Yeast</name>
    <name type="synonym">Pseudozyma brasiliensis</name>
    <dbReference type="NCBI Taxonomy" id="1365824"/>
    <lineage>
        <taxon>Eukaryota</taxon>
        <taxon>Fungi</taxon>
        <taxon>Dikarya</taxon>
        <taxon>Basidiomycota</taxon>
        <taxon>Ustilaginomycotina</taxon>
        <taxon>Ustilaginomycetes</taxon>
        <taxon>Ustilaginales</taxon>
        <taxon>Ustilaginaceae</taxon>
        <taxon>Kalmanozyma</taxon>
    </lineage>
</organism>
<accession>V5GSH7</accession>
<dbReference type="AlphaFoldDB" id="V5GSH7"/>
<keyword evidence="3" id="KW-1185">Reference proteome</keyword>
<evidence type="ECO:0000256" key="1">
    <source>
        <dbReference type="SAM" id="MobiDB-lite"/>
    </source>
</evidence>
<feature type="compositionally biased region" description="Polar residues" evidence="1">
    <location>
        <begin position="1"/>
        <end position="11"/>
    </location>
</feature>
<dbReference type="Proteomes" id="UP000019377">
    <property type="component" value="Unassembled WGS sequence"/>
</dbReference>
<gene>
    <name evidence="2" type="ORF">PSEUBRA_SCAF14g01660</name>
</gene>
<dbReference type="EMBL" id="KI545856">
    <property type="protein sequence ID" value="EST08882.1"/>
    <property type="molecule type" value="Genomic_DNA"/>
</dbReference>
<dbReference type="eggNOG" id="ENOG502S1BV">
    <property type="taxonomic scope" value="Eukaryota"/>
</dbReference>
<dbReference type="OMA" id="ASICLWH"/>
<evidence type="ECO:0000313" key="3">
    <source>
        <dbReference type="Proteomes" id="UP000019377"/>
    </source>
</evidence>
<dbReference type="PANTHER" id="PTHR36986:SF1">
    <property type="entry name" value="UPF0643 PROTEIN PB2B2.08"/>
    <property type="match status" value="1"/>
</dbReference>
<dbReference type="PANTHER" id="PTHR36986">
    <property type="entry name" value="UPF0643 PROTEIN PB2B2.08"/>
    <property type="match status" value="1"/>
</dbReference>
<protein>
    <submittedName>
        <fullName evidence="2">Uncharacterized protein</fullName>
    </submittedName>
</protein>
<dbReference type="GeneID" id="27417453"/>
<sequence>MDSVPGSSSYIRHSAPFYVSGSTGTSTRNRINASLGKQHFSLAEASPSSSSSRALFDAVPRNAEFDSLKPILARLPLEFDDDDDDDDSEEAASELDYVVKSGTNVLYTRSRLPFLDSTSIDLWRALHHFRPLTADYASGYLDSAPHPLTTSSSLDSCPAFLSASTRALSHLRTSFNWSLLPALPSSSKQSWYGVLFLSQRKLGSESSSFYEADRLAHEEATRSGGLIMYWYGAPNASTGANLATCIWTSRTAALQASKLPLHHKAARFAAPSYERYDLIRYKVVKYARESRVRIEAWTAEDDRVEQEEL</sequence>
<name>V5GSH7_KALBG</name>
<evidence type="ECO:0000313" key="2">
    <source>
        <dbReference type="EMBL" id="EST08882.1"/>
    </source>
</evidence>
<feature type="region of interest" description="Disordered" evidence="1">
    <location>
        <begin position="1"/>
        <end position="25"/>
    </location>
</feature>